<dbReference type="Proteomes" id="UP000247702">
    <property type="component" value="Unassembled WGS sequence"/>
</dbReference>
<name>A0A2Z6R9J6_9GLOM</name>
<organism evidence="1 3">
    <name type="scientific">Rhizophagus clarus</name>
    <dbReference type="NCBI Taxonomy" id="94130"/>
    <lineage>
        <taxon>Eukaryota</taxon>
        <taxon>Fungi</taxon>
        <taxon>Fungi incertae sedis</taxon>
        <taxon>Mucoromycota</taxon>
        <taxon>Glomeromycotina</taxon>
        <taxon>Glomeromycetes</taxon>
        <taxon>Glomerales</taxon>
        <taxon>Glomeraceae</taxon>
        <taxon>Rhizophagus</taxon>
    </lineage>
</organism>
<evidence type="ECO:0000313" key="3">
    <source>
        <dbReference type="Proteomes" id="UP000247702"/>
    </source>
</evidence>
<proteinExistence type="predicted"/>
<keyword evidence="3" id="KW-1185">Reference proteome</keyword>
<protein>
    <submittedName>
        <fullName evidence="1">Uncharacterized protein</fullName>
    </submittedName>
</protein>
<dbReference type="EMBL" id="BLAL01000089">
    <property type="protein sequence ID" value="GES85172.1"/>
    <property type="molecule type" value="Genomic_DNA"/>
</dbReference>
<reference evidence="1 3" key="1">
    <citation type="submission" date="2017-11" db="EMBL/GenBank/DDBJ databases">
        <title>The genome of Rhizophagus clarus HR1 reveals common genetic basis of auxotrophy among arbuscular mycorrhizal fungi.</title>
        <authorList>
            <person name="Kobayashi Y."/>
        </authorList>
    </citation>
    <scope>NUCLEOTIDE SEQUENCE [LARGE SCALE GENOMIC DNA]</scope>
    <source>
        <strain evidence="1 3">HR1</strain>
    </source>
</reference>
<evidence type="ECO:0000313" key="1">
    <source>
        <dbReference type="EMBL" id="GBB98985.1"/>
    </source>
</evidence>
<comment type="caution">
    <text evidence="1">The sequence shown here is derived from an EMBL/GenBank/DDBJ whole genome shotgun (WGS) entry which is preliminary data.</text>
</comment>
<dbReference type="Proteomes" id="UP000615446">
    <property type="component" value="Unassembled WGS sequence"/>
</dbReference>
<sequence>MSTTFEKYPGQDILISYLKKQSNRSYYGFLNLHRDVIIDSLTLDLYYDDLNNAWISNYIREVENTFSDQEIVKALKNKINLECSNYKKELQIYWQKIIKEYHEKENLIPKTKSYLKPPPTIKIPTNDLSETSQLQKKKLNMINNDNDTDNLPIGKS</sequence>
<reference evidence="2" key="2">
    <citation type="submission" date="2019-10" db="EMBL/GenBank/DDBJ databases">
        <title>Conservation and host-specific expression of non-tandemly repeated heterogenous ribosome RNA gene in arbuscular mycorrhizal fungi.</title>
        <authorList>
            <person name="Maeda T."/>
            <person name="Kobayashi Y."/>
            <person name="Nakagawa T."/>
            <person name="Ezawa T."/>
            <person name="Yamaguchi K."/>
            <person name="Bino T."/>
            <person name="Nishimoto Y."/>
            <person name="Shigenobu S."/>
            <person name="Kawaguchi M."/>
        </authorList>
    </citation>
    <scope>NUCLEOTIDE SEQUENCE</scope>
    <source>
        <strain evidence="2">HR1</strain>
    </source>
</reference>
<gene>
    <name evidence="2" type="ORF">RCL2_001225900</name>
    <name evidence="1" type="ORF">RclHR1_03390001</name>
</gene>
<accession>A0A2Z6R9J6</accession>
<dbReference type="EMBL" id="BEXD01002657">
    <property type="protein sequence ID" value="GBB98985.1"/>
    <property type="molecule type" value="Genomic_DNA"/>
</dbReference>
<evidence type="ECO:0000313" key="2">
    <source>
        <dbReference type="EMBL" id="GES85172.1"/>
    </source>
</evidence>
<dbReference type="AlphaFoldDB" id="A0A2Z6R9J6"/>
<dbReference type="OrthoDB" id="2393444at2759"/>